<reference evidence="8 9" key="1">
    <citation type="submission" date="2016-11" db="EMBL/GenBank/DDBJ databases">
        <title>Mixed transmission modes and dynamic genome evolution in an obligate animal-bacterial symbiosis.</title>
        <authorList>
            <person name="Russell S.L."/>
            <person name="Corbett-Detig R.B."/>
            <person name="Cavanaugh C.M."/>
        </authorList>
    </citation>
    <scope>NUCLEOTIDE SEQUENCE [LARGE SCALE GENOMIC DNA]</scope>
    <source>
        <strain evidence="8">Sveles-Q1</strain>
    </source>
</reference>
<dbReference type="InterPro" id="IPR005498">
    <property type="entry name" value="T4SS_VirB10/TraB/TrbI"/>
</dbReference>
<accession>A0A1T2KZP1</accession>
<keyword evidence="5 7" id="KW-0472">Membrane</keyword>
<sequence>MLVEMSKETEDLSNADTNHAGLSLKGELEAVKRLNKVPIIIVGSMVLVFMFGLIYTVNQRAENQREVASVQEFQVVNSWQGLQDILDNAPDGVIPDALAGSAKHPKTKVEPRKQAQPEAAQKIAQPAAAQKRRKREPPARIRKSQLSPELKRESIRIQRLQTDKYMAALREDSEIKGFAASIANHGGSASSSRVSNNFGRSSNPIAELPVATTASEDQNKQAHKEKFLNSNTSGNGPYLAHVRRPPLSPFEIKAGTVIPALMITGINSDLPGQLSAQVSQNVYNTDSGDHLMIPQGSKLVGRYDSRVAFYQKRVLVVWNRLIFPDASSIELSGMSGSDQEGYAGFEDQVDNHYFQVFGSAILMSFVSAGAQLSQPDNTNINDDESSSAALSAALGQQIGEVSAEMTRKNLKIQPTIEIRPGYRFNVMVNKDIAFKQPYK</sequence>
<evidence type="ECO:0000256" key="1">
    <source>
        <dbReference type="ARBA" id="ARBA00004167"/>
    </source>
</evidence>
<dbReference type="Pfam" id="PF03743">
    <property type="entry name" value="TrbI"/>
    <property type="match status" value="1"/>
</dbReference>
<keyword evidence="3 7" id="KW-0812">Transmembrane</keyword>
<dbReference type="AlphaFoldDB" id="A0A1T2KZP1"/>
<comment type="caution">
    <text evidence="8">The sequence shown here is derived from an EMBL/GenBank/DDBJ whole genome shotgun (WGS) entry which is preliminary data.</text>
</comment>
<evidence type="ECO:0000256" key="5">
    <source>
        <dbReference type="ARBA" id="ARBA00023136"/>
    </source>
</evidence>
<evidence type="ECO:0000256" key="3">
    <source>
        <dbReference type="ARBA" id="ARBA00022692"/>
    </source>
</evidence>
<keyword evidence="9" id="KW-1185">Reference proteome</keyword>
<evidence type="ECO:0008006" key="10">
    <source>
        <dbReference type="Google" id="ProtNLM"/>
    </source>
</evidence>
<feature type="region of interest" description="Disordered" evidence="6">
    <location>
        <begin position="96"/>
        <end position="154"/>
    </location>
</feature>
<keyword evidence="4 7" id="KW-1133">Transmembrane helix</keyword>
<evidence type="ECO:0000256" key="6">
    <source>
        <dbReference type="SAM" id="MobiDB-lite"/>
    </source>
</evidence>
<dbReference type="Gene3D" id="2.40.128.260">
    <property type="entry name" value="Type IV secretion system, VirB10/TraB/TrbI"/>
    <property type="match status" value="1"/>
</dbReference>
<dbReference type="InterPro" id="IPR042217">
    <property type="entry name" value="T4SS_VirB10/TrbI"/>
</dbReference>
<evidence type="ECO:0000256" key="7">
    <source>
        <dbReference type="SAM" id="Phobius"/>
    </source>
</evidence>
<evidence type="ECO:0000313" key="8">
    <source>
        <dbReference type="EMBL" id="OOZ38315.1"/>
    </source>
</evidence>
<feature type="transmembrane region" description="Helical" evidence="7">
    <location>
        <begin position="37"/>
        <end position="57"/>
    </location>
</feature>
<protein>
    <recommendedName>
        <fullName evidence="10">Conjugal transfer protein TrbI</fullName>
    </recommendedName>
</protein>
<organism evidence="8 9">
    <name type="scientific">Solemya pervernicosa gill symbiont</name>
    <dbReference type="NCBI Taxonomy" id="642797"/>
    <lineage>
        <taxon>Bacteria</taxon>
        <taxon>Pseudomonadati</taxon>
        <taxon>Pseudomonadota</taxon>
        <taxon>Gammaproteobacteria</taxon>
        <taxon>sulfur-oxidizing symbionts</taxon>
    </lineage>
</organism>
<dbReference type="OrthoDB" id="9766860at2"/>
<name>A0A1T2KZP1_9GAMM</name>
<evidence type="ECO:0000256" key="4">
    <source>
        <dbReference type="ARBA" id="ARBA00022989"/>
    </source>
</evidence>
<comment type="similarity">
    <text evidence="2">Belongs to the TrbI/VirB10 family.</text>
</comment>
<feature type="compositionally biased region" description="Low complexity" evidence="6">
    <location>
        <begin position="116"/>
        <end position="129"/>
    </location>
</feature>
<evidence type="ECO:0000313" key="9">
    <source>
        <dbReference type="Proteomes" id="UP000191110"/>
    </source>
</evidence>
<comment type="subcellular location">
    <subcellularLocation>
        <location evidence="1">Membrane</location>
        <topology evidence="1">Single-pass membrane protein</topology>
    </subcellularLocation>
</comment>
<gene>
    <name evidence="8" type="ORF">BOW53_15965</name>
</gene>
<evidence type="ECO:0000256" key="2">
    <source>
        <dbReference type="ARBA" id="ARBA00010265"/>
    </source>
</evidence>
<dbReference type="GO" id="GO:0016020">
    <property type="term" value="C:membrane"/>
    <property type="evidence" value="ECO:0007669"/>
    <property type="project" value="UniProtKB-SubCell"/>
</dbReference>
<proteinExistence type="inferred from homology"/>
<dbReference type="Proteomes" id="UP000191110">
    <property type="component" value="Unassembled WGS sequence"/>
</dbReference>
<dbReference type="CDD" id="cd16429">
    <property type="entry name" value="VirB10"/>
    <property type="match status" value="1"/>
</dbReference>
<feature type="compositionally biased region" description="Basic residues" evidence="6">
    <location>
        <begin position="130"/>
        <end position="143"/>
    </location>
</feature>
<dbReference type="EMBL" id="MPRL01000103">
    <property type="protein sequence ID" value="OOZ38315.1"/>
    <property type="molecule type" value="Genomic_DNA"/>
</dbReference>